<evidence type="ECO:0000313" key="2">
    <source>
        <dbReference type="EMBL" id="QIB35260.1"/>
    </source>
</evidence>
<sequence>MLATIASKLSRRTVLISGASIAGPALAYWLNQYGFDVTVVERADAVRSGGYPIDVRGTAIDVVQRMGLIPQLQAAHINAQKLTFVDAVGAPIGVIRPEALTGGVSGHDIELPRGALTSSLYVLTRDTTIRYRFNDSIDTLDDDGAGVDVRFKSGAQGRFDVVVGADGLHSNTRALVFGPEARFSHYLGFCFNLFSVPNDLGLSHEGVTFAEPGRMAGVYAVGDSDTLHAFLTFASIEPPFLSDPDIDKQRQRTAEVFAPGGWEVPRLVEAMQCSDDLYFDTVSQIHMPRWSSGRVALVGDAAYAASFLSGQGSSLALVGAYVLAGELATHADPAEAFTAYEQITRPFVEANQALAGGGGGFLLPRTSEELDARNQALLALQSSESAGSHGEQSRRVHSLLQLPDYTLRQGAQFART</sequence>
<keyword evidence="3" id="KW-1185">Reference proteome</keyword>
<evidence type="ECO:0000313" key="3">
    <source>
        <dbReference type="Proteomes" id="UP000464751"/>
    </source>
</evidence>
<dbReference type="RefSeq" id="WP_163076404.1">
    <property type="nucleotide sequence ID" value="NZ_CP048630.1"/>
</dbReference>
<evidence type="ECO:0000259" key="1">
    <source>
        <dbReference type="Pfam" id="PF01494"/>
    </source>
</evidence>
<dbReference type="Proteomes" id="UP000464751">
    <property type="component" value="Chromosome"/>
</dbReference>
<dbReference type="InterPro" id="IPR036188">
    <property type="entry name" value="FAD/NAD-bd_sf"/>
</dbReference>
<dbReference type="Gene3D" id="3.30.9.10">
    <property type="entry name" value="D-Amino Acid Oxidase, subunit A, domain 2"/>
    <property type="match status" value="1"/>
</dbReference>
<dbReference type="PANTHER" id="PTHR46865:SF2">
    <property type="entry name" value="MONOOXYGENASE"/>
    <property type="match status" value="1"/>
</dbReference>
<dbReference type="Pfam" id="PF01494">
    <property type="entry name" value="FAD_binding_3"/>
    <property type="match status" value="2"/>
</dbReference>
<dbReference type="PRINTS" id="PR00420">
    <property type="entry name" value="RNGMNOXGNASE"/>
</dbReference>
<dbReference type="EMBL" id="CP048630">
    <property type="protein sequence ID" value="QIB35260.1"/>
    <property type="molecule type" value="Genomic_DNA"/>
</dbReference>
<dbReference type="InterPro" id="IPR051704">
    <property type="entry name" value="FAD_aromatic-hydroxylase"/>
</dbReference>
<protein>
    <submittedName>
        <fullName evidence="2">FAD-dependent oxidoreductase</fullName>
    </submittedName>
</protein>
<dbReference type="KEGG" id="apra:G3A50_17245"/>
<dbReference type="GO" id="GO:0071949">
    <property type="term" value="F:FAD binding"/>
    <property type="evidence" value="ECO:0007669"/>
    <property type="project" value="InterPro"/>
</dbReference>
<feature type="domain" description="FAD-binding" evidence="1">
    <location>
        <begin position="283"/>
        <end position="351"/>
    </location>
</feature>
<dbReference type="Gene3D" id="3.50.50.60">
    <property type="entry name" value="FAD/NAD(P)-binding domain"/>
    <property type="match status" value="1"/>
</dbReference>
<reference evidence="2 3" key="1">
    <citation type="submission" date="2020-02" db="EMBL/GenBank/DDBJ databases">
        <authorList>
            <person name="Li G."/>
        </authorList>
    </citation>
    <scope>NUCLEOTIDE SEQUENCE [LARGE SCALE GENOMIC DNA]</scope>
    <source>
        <strain evidence="2 3">DSM 102029</strain>
    </source>
</reference>
<feature type="domain" description="FAD-binding" evidence="1">
    <location>
        <begin position="13"/>
        <end position="175"/>
    </location>
</feature>
<organism evidence="2 3">
    <name type="scientific">Ancylobacter pratisalsi</name>
    <dbReference type="NCBI Taxonomy" id="1745854"/>
    <lineage>
        <taxon>Bacteria</taxon>
        <taxon>Pseudomonadati</taxon>
        <taxon>Pseudomonadota</taxon>
        <taxon>Alphaproteobacteria</taxon>
        <taxon>Hyphomicrobiales</taxon>
        <taxon>Xanthobacteraceae</taxon>
        <taxon>Ancylobacter</taxon>
    </lineage>
</organism>
<dbReference type="PANTHER" id="PTHR46865">
    <property type="entry name" value="OXIDOREDUCTASE-RELATED"/>
    <property type="match status" value="1"/>
</dbReference>
<dbReference type="SUPFAM" id="SSF51905">
    <property type="entry name" value="FAD/NAD(P)-binding domain"/>
    <property type="match status" value="1"/>
</dbReference>
<dbReference type="InterPro" id="IPR002938">
    <property type="entry name" value="FAD-bd"/>
</dbReference>
<proteinExistence type="predicted"/>
<accession>A0A6P1YQU4</accession>
<gene>
    <name evidence="2" type="ORF">G3A50_17245</name>
</gene>
<dbReference type="AlphaFoldDB" id="A0A6P1YQU4"/>
<name>A0A6P1YQU4_9HYPH</name>